<dbReference type="OrthoDB" id="290051at2"/>
<reference evidence="3 4" key="1">
    <citation type="submission" date="2017-08" db="EMBL/GenBank/DDBJ databases">
        <title>Complete genome sequence of Mucilaginibacter sp. strain BJC16-A31.</title>
        <authorList>
            <consortium name="Henan University of Science and Technology"/>
            <person name="You X."/>
        </authorList>
    </citation>
    <scope>NUCLEOTIDE SEQUENCE [LARGE SCALE GENOMIC DNA]</scope>
    <source>
        <strain evidence="3 4">BJC16-A31</strain>
    </source>
</reference>
<organism evidence="3 4">
    <name type="scientific">Mucilaginibacter xinganensis</name>
    <dbReference type="NCBI Taxonomy" id="1234841"/>
    <lineage>
        <taxon>Bacteria</taxon>
        <taxon>Pseudomonadati</taxon>
        <taxon>Bacteroidota</taxon>
        <taxon>Sphingobacteriia</taxon>
        <taxon>Sphingobacteriales</taxon>
        <taxon>Sphingobacteriaceae</taxon>
        <taxon>Mucilaginibacter</taxon>
    </lineage>
</organism>
<evidence type="ECO:0000259" key="2">
    <source>
        <dbReference type="Pfam" id="PF01757"/>
    </source>
</evidence>
<dbReference type="PANTHER" id="PTHR23028">
    <property type="entry name" value="ACETYLTRANSFERASE"/>
    <property type="match status" value="1"/>
</dbReference>
<feature type="transmembrane region" description="Helical" evidence="1">
    <location>
        <begin position="296"/>
        <end position="318"/>
    </location>
</feature>
<dbReference type="Proteomes" id="UP000215002">
    <property type="component" value="Chromosome"/>
</dbReference>
<evidence type="ECO:0000313" key="3">
    <source>
        <dbReference type="EMBL" id="ASU36770.1"/>
    </source>
</evidence>
<keyword evidence="1" id="KW-0812">Transmembrane</keyword>
<feature type="transmembrane region" description="Helical" evidence="1">
    <location>
        <begin position="13"/>
        <end position="32"/>
    </location>
</feature>
<gene>
    <name evidence="3" type="ORF">MuYL_4887</name>
</gene>
<dbReference type="GO" id="GO:0016747">
    <property type="term" value="F:acyltransferase activity, transferring groups other than amino-acyl groups"/>
    <property type="evidence" value="ECO:0007669"/>
    <property type="project" value="InterPro"/>
</dbReference>
<keyword evidence="1" id="KW-1133">Transmembrane helix</keyword>
<sequence length="363" mass="42778">MEKPGNRIKLLDGFRAIAIMAVLLFHFFSRYAGSPSLYPYNNKYNFFSYGFMGVHFFFLISGFVIFFTLEKTATFPAFWKKRLIRLFPSMAIASVLTFIIFRLFDNQLLFPESHRVANFATGLTFINPALINYMLHPRVGFQYLSGSYWSLWPEIQFYLFASVLFYINKKNFTRNFSLISVFLICVNHLMQNILKNNVLHIHLPQAFLNNYLFFYQLFNLLYFLPFFCAGMLFYLLYKHNNQANLSVKICLGFFLTYIFYTGFGVAEHFIYTFMFALFFCFIYYPKKLAFLNNPLISRIGISSYFLYLIHEHIGVLMINKLGKHFMPAGFVFTILLICCLTFISILYSETIEKRISAFLRGKK</sequence>
<dbReference type="EMBL" id="CP022743">
    <property type="protein sequence ID" value="ASU36770.1"/>
    <property type="molecule type" value="Genomic_DNA"/>
</dbReference>
<keyword evidence="4" id="KW-1185">Reference proteome</keyword>
<protein>
    <recommendedName>
        <fullName evidence="2">Acyltransferase 3 domain-containing protein</fullName>
    </recommendedName>
</protein>
<feature type="transmembrane region" description="Helical" evidence="1">
    <location>
        <begin position="176"/>
        <end position="194"/>
    </location>
</feature>
<keyword evidence="1" id="KW-0472">Membrane</keyword>
<evidence type="ECO:0000256" key="1">
    <source>
        <dbReference type="SAM" id="Phobius"/>
    </source>
</evidence>
<feature type="transmembrane region" description="Helical" evidence="1">
    <location>
        <begin position="214"/>
        <end position="236"/>
    </location>
</feature>
<dbReference type="PANTHER" id="PTHR23028:SF53">
    <property type="entry name" value="ACYL_TRANSF_3 DOMAIN-CONTAINING PROTEIN"/>
    <property type="match status" value="1"/>
</dbReference>
<feature type="transmembrane region" description="Helical" evidence="1">
    <location>
        <begin position="243"/>
        <end position="262"/>
    </location>
</feature>
<proteinExistence type="predicted"/>
<feature type="transmembrane region" description="Helical" evidence="1">
    <location>
        <begin position="86"/>
        <end position="104"/>
    </location>
</feature>
<dbReference type="InterPro" id="IPR002656">
    <property type="entry name" value="Acyl_transf_3_dom"/>
</dbReference>
<feature type="transmembrane region" description="Helical" evidence="1">
    <location>
        <begin position="268"/>
        <end position="284"/>
    </location>
</feature>
<feature type="transmembrane region" description="Helical" evidence="1">
    <location>
        <begin position="147"/>
        <end position="167"/>
    </location>
</feature>
<name>A0A223P408_9SPHI</name>
<dbReference type="GO" id="GO:0016020">
    <property type="term" value="C:membrane"/>
    <property type="evidence" value="ECO:0007669"/>
    <property type="project" value="TreeGrafter"/>
</dbReference>
<feature type="transmembrane region" description="Helical" evidence="1">
    <location>
        <begin position="324"/>
        <end position="347"/>
    </location>
</feature>
<accession>A0A223P408</accession>
<feature type="transmembrane region" description="Helical" evidence="1">
    <location>
        <begin position="44"/>
        <end position="66"/>
    </location>
</feature>
<dbReference type="KEGG" id="muc:MuYL_4887"/>
<dbReference type="RefSeq" id="WP_094572739.1">
    <property type="nucleotide sequence ID" value="NZ_CP022743.1"/>
</dbReference>
<evidence type="ECO:0000313" key="4">
    <source>
        <dbReference type="Proteomes" id="UP000215002"/>
    </source>
</evidence>
<feature type="domain" description="Acyltransferase 3" evidence="2">
    <location>
        <begin position="11"/>
        <end position="345"/>
    </location>
</feature>
<dbReference type="InterPro" id="IPR050879">
    <property type="entry name" value="Acyltransferase_3"/>
</dbReference>
<dbReference type="Pfam" id="PF01757">
    <property type="entry name" value="Acyl_transf_3"/>
    <property type="match status" value="1"/>
</dbReference>
<dbReference type="AlphaFoldDB" id="A0A223P408"/>
<dbReference type="GO" id="GO:0000271">
    <property type="term" value="P:polysaccharide biosynthetic process"/>
    <property type="evidence" value="ECO:0007669"/>
    <property type="project" value="TreeGrafter"/>
</dbReference>